<keyword evidence="4" id="KW-0233">DNA recombination</keyword>
<keyword evidence="3" id="KW-0238">DNA-binding</keyword>
<dbReference type="InterPro" id="IPR036162">
    <property type="entry name" value="Resolvase-like_N_sf"/>
</dbReference>
<name>A0A8S5Q2X9_9CAUD</name>
<dbReference type="InterPro" id="IPR006118">
    <property type="entry name" value="Recombinase_CS"/>
</dbReference>
<dbReference type="PROSITE" id="PS51737">
    <property type="entry name" value="RECOMBINASE_DNA_BIND"/>
    <property type="match status" value="1"/>
</dbReference>
<feature type="domain" description="Recombinase" evidence="8">
    <location>
        <begin position="159"/>
        <end position="248"/>
    </location>
</feature>
<evidence type="ECO:0000313" key="9">
    <source>
        <dbReference type="EMBL" id="DAE13654.1"/>
    </source>
</evidence>
<dbReference type="Pfam" id="PF00239">
    <property type="entry name" value="Resolvase"/>
    <property type="match status" value="1"/>
</dbReference>
<dbReference type="SMART" id="SM00857">
    <property type="entry name" value="Resolvase"/>
    <property type="match status" value="1"/>
</dbReference>
<keyword evidence="2" id="KW-0230">DNA invertase</keyword>
<reference evidence="9" key="1">
    <citation type="journal article" date="2021" name="Proc. Natl. Acad. Sci. U.S.A.">
        <title>A Catalog of Tens of Thousands of Viruses from Human Metagenomes Reveals Hidden Associations with Chronic Diseases.</title>
        <authorList>
            <person name="Tisza M.J."/>
            <person name="Buck C.B."/>
        </authorList>
    </citation>
    <scope>NUCLEOTIDE SEQUENCE</scope>
    <source>
        <strain evidence="9">CtQqU1</strain>
    </source>
</reference>
<dbReference type="InterPro" id="IPR050639">
    <property type="entry name" value="SSR_resolvase"/>
</dbReference>
<evidence type="ECO:0000256" key="2">
    <source>
        <dbReference type="ARBA" id="ARBA00023100"/>
    </source>
</evidence>
<keyword evidence="1" id="KW-0229">DNA integration</keyword>
<evidence type="ECO:0000256" key="3">
    <source>
        <dbReference type="ARBA" id="ARBA00023125"/>
    </source>
</evidence>
<dbReference type="GO" id="GO:0003677">
    <property type="term" value="F:DNA binding"/>
    <property type="evidence" value="ECO:0007669"/>
    <property type="project" value="UniProtKB-KW"/>
</dbReference>
<dbReference type="PROSITE" id="PS51736">
    <property type="entry name" value="RECOMBINASES_3"/>
    <property type="match status" value="1"/>
</dbReference>
<evidence type="ECO:0000256" key="4">
    <source>
        <dbReference type="ARBA" id="ARBA00023172"/>
    </source>
</evidence>
<dbReference type="SUPFAM" id="SSF53041">
    <property type="entry name" value="Resolvase-like"/>
    <property type="match status" value="1"/>
</dbReference>
<feature type="domain" description="Resolvase/invertase-type recombinase catalytic" evidence="7">
    <location>
        <begin position="3"/>
        <end position="151"/>
    </location>
</feature>
<dbReference type="Gene3D" id="3.90.1750.20">
    <property type="entry name" value="Putative Large Serine Recombinase, Chain B, Domain 2"/>
    <property type="match status" value="1"/>
</dbReference>
<dbReference type="InterPro" id="IPR006119">
    <property type="entry name" value="Resolv_N"/>
</dbReference>
<feature type="active site" description="O-(5'-phospho-DNA)-serine intermediate" evidence="5 6">
    <location>
        <position position="11"/>
    </location>
</feature>
<dbReference type="InterPro" id="IPR011109">
    <property type="entry name" value="DNA_bind_recombinase_dom"/>
</dbReference>
<dbReference type="GO" id="GO:0000150">
    <property type="term" value="F:DNA strand exchange activity"/>
    <property type="evidence" value="ECO:0007669"/>
    <property type="project" value="UniProtKB-KW"/>
</dbReference>
<dbReference type="PROSITE" id="PS00397">
    <property type="entry name" value="RECOMBINASES_1"/>
    <property type="match status" value="1"/>
</dbReference>
<dbReference type="CDD" id="cd00338">
    <property type="entry name" value="Ser_Recombinase"/>
    <property type="match status" value="1"/>
</dbReference>
<dbReference type="PANTHER" id="PTHR30461:SF23">
    <property type="entry name" value="DNA RECOMBINASE-RELATED"/>
    <property type="match status" value="1"/>
</dbReference>
<dbReference type="InterPro" id="IPR038109">
    <property type="entry name" value="DNA_bind_recomb_sf"/>
</dbReference>
<evidence type="ECO:0000259" key="7">
    <source>
        <dbReference type="PROSITE" id="PS51736"/>
    </source>
</evidence>
<sequence>MKNVAAYVRVSTDGQCGEDKFGMEAQKEQIEEYCRKNDMNIIKWFTDAGESGAKERPGFDSIVYGDVSNPPYEAVVVAKSDRVARDINVYYYYKMLLLKKEISLISVAEDFGKMGVFSTMLEAFTLCCAQMERENITKRTSSGRAIKAASGGYSGGKAPMGYEVKDGELSIKEDEAIIVRRAFELRDAGNTIRGVADRLNEEGYCGRNGKPFTSSTIQSILGNRKTYEGYYRYGKSDEWVKGKQEPIL</sequence>
<organism evidence="9">
    <name type="scientific">Siphoviridae sp. ctQqU1</name>
    <dbReference type="NCBI Taxonomy" id="2825496"/>
    <lineage>
        <taxon>Viruses</taxon>
        <taxon>Duplodnaviria</taxon>
        <taxon>Heunggongvirae</taxon>
        <taxon>Uroviricota</taxon>
        <taxon>Caudoviricetes</taxon>
    </lineage>
</organism>
<evidence type="ECO:0000256" key="5">
    <source>
        <dbReference type="PIRSR" id="PIRSR606118-50"/>
    </source>
</evidence>
<dbReference type="EMBL" id="BK015568">
    <property type="protein sequence ID" value="DAE13654.1"/>
    <property type="molecule type" value="Genomic_DNA"/>
</dbReference>
<evidence type="ECO:0000256" key="1">
    <source>
        <dbReference type="ARBA" id="ARBA00022908"/>
    </source>
</evidence>
<dbReference type="PANTHER" id="PTHR30461">
    <property type="entry name" value="DNA-INVERTASE FROM LAMBDOID PROPHAGE"/>
    <property type="match status" value="1"/>
</dbReference>
<dbReference type="Pfam" id="PF07508">
    <property type="entry name" value="Recombinase"/>
    <property type="match status" value="1"/>
</dbReference>
<dbReference type="GO" id="GO:0015074">
    <property type="term" value="P:DNA integration"/>
    <property type="evidence" value="ECO:0007669"/>
    <property type="project" value="UniProtKB-KW"/>
</dbReference>
<proteinExistence type="predicted"/>
<protein>
    <submittedName>
        <fullName evidence="9">Integrase</fullName>
    </submittedName>
</protein>
<accession>A0A8S5Q2X9</accession>
<evidence type="ECO:0000256" key="6">
    <source>
        <dbReference type="PROSITE-ProRule" id="PRU10137"/>
    </source>
</evidence>
<evidence type="ECO:0000259" key="8">
    <source>
        <dbReference type="PROSITE" id="PS51737"/>
    </source>
</evidence>
<dbReference type="Gene3D" id="3.40.50.1390">
    <property type="entry name" value="Resolvase, N-terminal catalytic domain"/>
    <property type="match status" value="1"/>
</dbReference>